<reference evidence="4" key="1">
    <citation type="submission" date="2021-01" db="EMBL/GenBank/DDBJ databases">
        <authorList>
            <consortium name="Genoscope - CEA"/>
            <person name="William W."/>
        </authorList>
    </citation>
    <scope>NUCLEOTIDE SEQUENCE</scope>
</reference>
<protein>
    <recommendedName>
        <fullName evidence="3">PSI domain-containing protein</fullName>
    </recommendedName>
</protein>
<feature type="signal peptide" evidence="2">
    <location>
        <begin position="1"/>
        <end position="15"/>
    </location>
</feature>
<proteinExistence type="predicted"/>
<sequence>MKNLIFICLIALVLTQQVQHTNRCNDCGQLKSKSDCESEVTITGACEWVVAAGTTPAKCQKKTIIDPVASFKPYCELVDKPETNCAKTLGCAYVDSKCTHFAGCPAYVKTTTTDCQAISYFCVSDGNACIEAKECKEYTQQQCESTPSISGILKCKWDTNSGTCRDYSCSEADSSLNTDQKCSAWLAGCVTKGAGCVNSPLPSCTAYTGDEAACLSYVGSDGNCELAAGTTNCKPKECVNGLFTSDDECKAYQKGCITTGKNCIQATTKPSCTTYSGDNTTCVGYIGSDGVCEGDAGGSKCRPRKCENGAFNTDELCKQYQESCKTNGKTCVSALSACNTYKGTATTCAGFIGTDGYCKGTSTTTEASCLPKVCDEAPDTTTTDEACNKYQIGCVTTGKGCVTRTNLKSCTTYDGDATSCQSRVGSEGKCMWKSGTKCVARDCTSAPANVNTNDLCRNYFTNCVTTGSGCVSQTTCKLTVKQQSCEGTKEGNSQCSWQPICTSNAQCSHFKEKPICLANIAQVSTFDRNDESGNPLYKIVPTKCGWLNGTCKELACSDLTGAYYNTDANCAAELSTCISNRVDACITKYDCGKLFGTQSTCLSYPGYCTNTSTATDTTACVSRKCTDNTDSTADNTACATFLPGCISNGKGCVDYNTPCSSMTGTQDTCNKLFAYLSGSKDNFTTNQCYNSSTATNNDACQVKTCKLATNQTDNGTCGSFLEGCVYNGNGGCVDPKASDTDCSSYTGVLAFCSSAIVKTNGVNYCFGTTTSAACTVRQCTDNTQATKDDECETFMSGCIAKSEGGCIARSARTCAQQQGTVTSCPTFSGGLQVSSVWTKTGCTKYDACQIRTCADKTSPQSAQDCTDHKSTCRFLKAGSPCFDAAACSTYSLPDTATTDQQKFDYCTNIKDNNGLLCGFTKGATKCSSRSCEQFLSEYTSSSTSCVSYLQKNVSTTTDEVCKLAGTICYLPIATCAYNYTINDNTDALKLSQCQKFVTNTTATACTFKTGEIKCTLQNSCEKLNTQTDAKTCNDQTIFSSAGKCQKVTDSTCLTLSTACTDYKIDSTLASNKKQELCWGLKAVDNLSNITEGTGVYTKCVYKTGSQCDAISACSDIYSASSQAECEAYKTGCLYYSGKCYAAVASGACPTSFPTGVTTDSQKSLYCRSIKEASDYCSFDKATNKCILATNGTCADITIPTSGTWDSLSDPTADAFKSAYCLAQSQKDRIKLCKYTSGTSTTKCSDATCADITSATSQGDCDNYLSGCIFYNNKCYVPGTVSADADCANNTNAPMDAGLTATQKVALCQSYYSSDKTVYCTYDQYNSGGAPAQCVVGEVACTSYTALPSTNDTDKSTYCLSKINKAGKRCAFTTADTKCRDFNCQDIQNATSQIDCDLGAPGKKCVYLLGTCYNKEAVCTTFTAQSGNEKIYCDKISAATPCTYISGTTCAIKQDCHLYSVTTNQATVCATLTNASGTKCTYLGGNNCVAVGTCASYDGTGGVAAKGPTAGSEDTECKAVKSTAGYPCIKDVAQKCKAQVCTDNDASATDCANNADGCLYYSNKCITKDTCANYDPQGSDNTAKQTWCEGVQNSSGDFCAWDQANTKCKDRTCGDKEFYTDFDCQSYLKSCKTDGTKCVASTTACTSFNGSTDFCNNLLDATGKDKCRPITTATTTSSACRNKTCYDNVTAQSDSECEAYLSGCVTRGTGCIPNTASCDQYRGTKQQCELFKKFTGLDADKNPTYEYCSGDAGNTATSKCKVRTCADNTTAVTDTECAAYLKGCITKGTGCIDATSACTAYKGDQATCAKFLGSSGNDYCWNTSTAVDTTSCAKKRCSDISGKNNKECNDGMPPFKPTNDPFCVFDGTSCIDYGKFCNAFNGTEETCPTFQAKDGPCKATTVGTIKGACAKRVCTEAPNNLTTDADCQKYHKDCYTTGYGCSSVKKCENLTSQASCKLRSECTWTNWCSSTSTTCATYNNTNYSICTNSKVNGKFCAWQESNSTCRAQVCEDQPATIASHAQCQSFADTCTTTGAGCITISACSLYKTQSICIAASTTKDGVGRCGWDVATNKCRARVCSDKNGLTDDECNTFLSGCKTNGAGCVSGTSCTEFTNKQFCLKSNVGPCLWVNGQCYDYDRCEDAVKKTHSECQAFSPLCTTNGDTCIPITSCASTTLKASCVVGTDGACGWLPTGKCQKFGQCTDAVAATNDECVSYGPTCITDGAACIAKSTCGSYKTLIACNNNGTDGICYWNATTNTCKLKECSDEQKGTHDQCRLITVTGGSCTTDGTKCIPLSTCSSYIEAGCFNGTDGECIFALPVGATTGTKTCRQKQCEDITGGTSNANCMGVITGKQCVSNGISCIAKAACSFYKNITSCNGGGFENNKSTVCAFTPNGTDKVNGTCKTFTACADASKDKLACTTNPFCKWTENSTGTSCVNHTCDTYATGTDCRPIPSFDGTSSTICVLQSGKCAAADPGTMTDSKICYTKSAYTYSWNTATNKCESCISGSVNPNNSNGTNNQTDNGTTTTDNAFILSAISLGILGLMA</sequence>
<dbReference type="OMA" id="GVQDWAC"/>
<feature type="domain" description="PSI" evidence="3">
    <location>
        <begin position="103"/>
        <end position="144"/>
    </location>
</feature>
<accession>A0A8S1QC27</accession>
<evidence type="ECO:0000259" key="3">
    <source>
        <dbReference type="SMART" id="SM00423"/>
    </source>
</evidence>
<dbReference type="Pfam" id="PF01508">
    <property type="entry name" value="Paramecium_SA"/>
    <property type="match status" value="11"/>
</dbReference>
<dbReference type="InterPro" id="IPR016201">
    <property type="entry name" value="PSI"/>
</dbReference>
<dbReference type="EMBL" id="CAJJDM010000160">
    <property type="protein sequence ID" value="CAD8113339.1"/>
    <property type="molecule type" value="Genomic_DNA"/>
</dbReference>
<dbReference type="InterPro" id="IPR002895">
    <property type="entry name" value="Paramecium_SA"/>
</dbReference>
<gene>
    <name evidence="4" type="ORF">PPRIM_AZ9-3.1.T1550010</name>
</gene>
<feature type="chain" id="PRO_5035940810" description="PSI domain-containing protein" evidence="2">
    <location>
        <begin position="16"/>
        <end position="2548"/>
    </location>
</feature>
<dbReference type="SMART" id="SM00639">
    <property type="entry name" value="PSA"/>
    <property type="match status" value="26"/>
</dbReference>
<evidence type="ECO:0000256" key="1">
    <source>
        <dbReference type="ARBA" id="ARBA00023180"/>
    </source>
</evidence>
<keyword evidence="2" id="KW-0732">Signal</keyword>
<evidence type="ECO:0000256" key="2">
    <source>
        <dbReference type="SAM" id="SignalP"/>
    </source>
</evidence>
<feature type="domain" description="PSI" evidence="3">
    <location>
        <begin position="409"/>
        <end position="457"/>
    </location>
</feature>
<comment type="caution">
    <text evidence="4">The sequence shown here is derived from an EMBL/GenBank/DDBJ whole genome shotgun (WGS) entry which is preliminary data.</text>
</comment>
<name>A0A8S1QC27_PARPR</name>
<feature type="domain" description="PSI" evidence="3">
    <location>
        <begin position="2041"/>
        <end position="2097"/>
    </location>
</feature>
<keyword evidence="1" id="KW-0325">Glycoprotein</keyword>
<organism evidence="4 5">
    <name type="scientific">Paramecium primaurelia</name>
    <dbReference type="NCBI Taxonomy" id="5886"/>
    <lineage>
        <taxon>Eukaryota</taxon>
        <taxon>Sar</taxon>
        <taxon>Alveolata</taxon>
        <taxon>Ciliophora</taxon>
        <taxon>Intramacronucleata</taxon>
        <taxon>Oligohymenophorea</taxon>
        <taxon>Peniculida</taxon>
        <taxon>Parameciidae</taxon>
        <taxon>Paramecium</taxon>
    </lineage>
</organism>
<feature type="domain" description="PSI" evidence="3">
    <location>
        <begin position="2169"/>
        <end position="2213"/>
    </location>
</feature>
<evidence type="ECO:0000313" key="4">
    <source>
        <dbReference type="EMBL" id="CAD8113339.1"/>
    </source>
</evidence>
<keyword evidence="5" id="KW-1185">Reference proteome</keyword>
<dbReference type="Proteomes" id="UP000688137">
    <property type="component" value="Unassembled WGS sequence"/>
</dbReference>
<dbReference type="SMART" id="SM00423">
    <property type="entry name" value="PSI"/>
    <property type="match status" value="4"/>
</dbReference>
<evidence type="ECO:0000313" key="5">
    <source>
        <dbReference type="Proteomes" id="UP000688137"/>
    </source>
</evidence>